<keyword evidence="3" id="KW-1185">Reference proteome</keyword>
<dbReference type="PANTHER" id="PTHR31149:SF7">
    <property type="entry name" value="EXPRESSED PROTEIN"/>
    <property type="match status" value="1"/>
</dbReference>
<evidence type="ECO:0000259" key="1">
    <source>
        <dbReference type="Pfam" id="PF23197"/>
    </source>
</evidence>
<dbReference type="Gene3D" id="2.60.40.2700">
    <property type="match status" value="1"/>
</dbReference>
<dbReference type="EMBL" id="NBSK02000001">
    <property type="protein sequence ID" value="KAJ0224352.1"/>
    <property type="molecule type" value="Genomic_DNA"/>
</dbReference>
<gene>
    <name evidence="2" type="ORF">LSAT_V11C100034540</name>
</gene>
<dbReference type="Proteomes" id="UP000235145">
    <property type="component" value="Unassembled WGS sequence"/>
</dbReference>
<organism evidence="2 3">
    <name type="scientific">Lactuca sativa</name>
    <name type="common">Garden lettuce</name>
    <dbReference type="NCBI Taxonomy" id="4236"/>
    <lineage>
        <taxon>Eukaryota</taxon>
        <taxon>Viridiplantae</taxon>
        <taxon>Streptophyta</taxon>
        <taxon>Embryophyta</taxon>
        <taxon>Tracheophyta</taxon>
        <taxon>Spermatophyta</taxon>
        <taxon>Magnoliopsida</taxon>
        <taxon>eudicotyledons</taxon>
        <taxon>Gunneridae</taxon>
        <taxon>Pentapetalae</taxon>
        <taxon>asterids</taxon>
        <taxon>campanulids</taxon>
        <taxon>Asterales</taxon>
        <taxon>Asteraceae</taxon>
        <taxon>Cichorioideae</taxon>
        <taxon>Cichorieae</taxon>
        <taxon>Lactucinae</taxon>
        <taxon>Lactuca</taxon>
    </lineage>
</organism>
<protein>
    <recommendedName>
        <fullName evidence="1">AIR9-like A9 domain-containing protein</fullName>
    </recommendedName>
</protein>
<evidence type="ECO:0000313" key="3">
    <source>
        <dbReference type="Proteomes" id="UP000235145"/>
    </source>
</evidence>
<feature type="domain" description="AIR9-like A9" evidence="1">
    <location>
        <begin position="65"/>
        <end position="139"/>
    </location>
</feature>
<sequence>MNQSLENNNSQSKKSDHDFDFDWANSDRSNVEDDDNYSLSPPLNDGGDSSFIVTNIIMKGGPGIKEFQIIGDAKPGGKLLVCGFTLRGTSRCMFQWVRYHRDVTFEYIEATNPEYVVSADDVDKLIAVECIPMDDHGRRVKKIFKSIIFKFKIYTNF</sequence>
<dbReference type="AlphaFoldDB" id="A0A9R1WKD1"/>
<dbReference type="Pfam" id="PF23197">
    <property type="entry name" value="IG_AIR9"/>
    <property type="match status" value="1"/>
</dbReference>
<proteinExistence type="predicted"/>
<comment type="caution">
    <text evidence="2">The sequence shown here is derived from an EMBL/GenBank/DDBJ whole genome shotgun (WGS) entry which is preliminary data.</text>
</comment>
<reference evidence="2 3" key="1">
    <citation type="journal article" date="2017" name="Nat. Commun.">
        <title>Genome assembly with in vitro proximity ligation data and whole-genome triplication in lettuce.</title>
        <authorList>
            <person name="Reyes-Chin-Wo S."/>
            <person name="Wang Z."/>
            <person name="Yang X."/>
            <person name="Kozik A."/>
            <person name="Arikit S."/>
            <person name="Song C."/>
            <person name="Xia L."/>
            <person name="Froenicke L."/>
            <person name="Lavelle D.O."/>
            <person name="Truco M.J."/>
            <person name="Xia R."/>
            <person name="Zhu S."/>
            <person name="Xu C."/>
            <person name="Xu H."/>
            <person name="Xu X."/>
            <person name="Cox K."/>
            <person name="Korf I."/>
            <person name="Meyers B.C."/>
            <person name="Michelmore R.W."/>
        </authorList>
    </citation>
    <scope>NUCLEOTIDE SEQUENCE [LARGE SCALE GENOMIC DNA]</scope>
    <source>
        <strain evidence="3">cv. Salinas</strain>
        <tissue evidence="2">Seedlings</tissue>
    </source>
</reference>
<name>A0A9R1WKD1_LACSA</name>
<evidence type="ECO:0000313" key="2">
    <source>
        <dbReference type="EMBL" id="KAJ0224352.1"/>
    </source>
</evidence>
<dbReference type="PANTHER" id="PTHR31149">
    <property type="entry name" value="EXPRESSED PROTEIN"/>
    <property type="match status" value="1"/>
</dbReference>
<dbReference type="InterPro" id="IPR056284">
    <property type="entry name" value="AIR9-like_A9"/>
</dbReference>
<accession>A0A9R1WKD1</accession>